<comment type="caution">
    <text evidence="2">The sequence shown here is derived from an EMBL/GenBank/DDBJ whole genome shotgun (WGS) entry which is preliminary data.</text>
</comment>
<feature type="domain" description="N-acetyltransferase" evidence="1">
    <location>
        <begin position="11"/>
        <end position="163"/>
    </location>
</feature>
<dbReference type="GO" id="GO:0016747">
    <property type="term" value="F:acyltransferase activity, transferring groups other than amino-acyl groups"/>
    <property type="evidence" value="ECO:0007669"/>
    <property type="project" value="InterPro"/>
</dbReference>
<dbReference type="AlphaFoldDB" id="A0A0F9W7A7"/>
<gene>
    <name evidence="2" type="ORF">LCGC14_0002540</name>
</gene>
<organism evidence="2">
    <name type="scientific">marine sediment metagenome</name>
    <dbReference type="NCBI Taxonomy" id="412755"/>
    <lineage>
        <taxon>unclassified sequences</taxon>
        <taxon>metagenomes</taxon>
        <taxon>ecological metagenomes</taxon>
    </lineage>
</organism>
<reference evidence="2" key="1">
    <citation type="journal article" date="2015" name="Nature">
        <title>Complex archaea that bridge the gap between prokaryotes and eukaryotes.</title>
        <authorList>
            <person name="Spang A."/>
            <person name="Saw J.H."/>
            <person name="Jorgensen S.L."/>
            <person name="Zaremba-Niedzwiedzka K."/>
            <person name="Martijn J."/>
            <person name="Lind A.E."/>
            <person name="van Eijk R."/>
            <person name="Schleper C."/>
            <person name="Guy L."/>
            <person name="Ettema T.J."/>
        </authorList>
    </citation>
    <scope>NUCLEOTIDE SEQUENCE</scope>
</reference>
<accession>A0A0F9W7A7</accession>
<proteinExistence type="predicted"/>
<dbReference type="InterPro" id="IPR000182">
    <property type="entry name" value="GNAT_dom"/>
</dbReference>
<protein>
    <recommendedName>
        <fullName evidence="1">N-acetyltransferase domain-containing protein</fullName>
    </recommendedName>
</protein>
<dbReference type="InterPro" id="IPR016181">
    <property type="entry name" value="Acyl_CoA_acyltransferase"/>
</dbReference>
<dbReference type="PROSITE" id="PS51186">
    <property type="entry name" value="GNAT"/>
    <property type="match status" value="1"/>
</dbReference>
<dbReference type="SUPFAM" id="SSF55729">
    <property type="entry name" value="Acyl-CoA N-acyltransferases (Nat)"/>
    <property type="match status" value="1"/>
</dbReference>
<dbReference type="EMBL" id="LAZR01000001">
    <property type="protein sequence ID" value="KKO12245.1"/>
    <property type="molecule type" value="Genomic_DNA"/>
</dbReference>
<dbReference type="Pfam" id="PF13508">
    <property type="entry name" value="Acetyltransf_7"/>
    <property type="match status" value="1"/>
</dbReference>
<dbReference type="CDD" id="cd04301">
    <property type="entry name" value="NAT_SF"/>
    <property type="match status" value="1"/>
</dbReference>
<name>A0A0F9W7A7_9ZZZZ</name>
<dbReference type="Gene3D" id="3.40.630.30">
    <property type="match status" value="1"/>
</dbReference>
<evidence type="ECO:0000259" key="1">
    <source>
        <dbReference type="PROSITE" id="PS51186"/>
    </source>
</evidence>
<evidence type="ECO:0000313" key="2">
    <source>
        <dbReference type="EMBL" id="KKO12245.1"/>
    </source>
</evidence>
<sequence length="163" mass="18694">MTAAGHTQPGLSYRKARPREMDWAYRIFKTGMQSYITRTWGWNELFQEHSFFANLPASSFTIASIDTAGTGATSGQRRVDIGGYHLKQKADHLYLEMLLIDPAWQRQGYGSAIIADVMLQANERNLPVRLSVLKINPAYHFYHHLGFVIETQDDIRYRMIRAA</sequence>